<dbReference type="InterPro" id="IPR011008">
    <property type="entry name" value="Dimeric_a/b-barrel"/>
</dbReference>
<protein>
    <submittedName>
        <fullName evidence="1">Antibiotic biosynthesis monooxygenase</fullName>
    </submittedName>
</protein>
<name>A0A7J4GVJ7_9ARCH</name>
<keyword evidence="1" id="KW-0560">Oxidoreductase</keyword>
<evidence type="ECO:0000313" key="2">
    <source>
        <dbReference type="Proteomes" id="UP000585802"/>
    </source>
</evidence>
<dbReference type="SUPFAM" id="SSF54909">
    <property type="entry name" value="Dimeric alpha+beta barrel"/>
    <property type="match status" value="1"/>
</dbReference>
<dbReference type="PANTHER" id="PTHR37811:SF2">
    <property type="entry name" value="ABM DOMAIN-CONTAINING PROTEIN"/>
    <property type="match status" value="1"/>
</dbReference>
<dbReference type="InterPro" id="IPR052936">
    <property type="entry name" value="Jasmonate_Hydroxylase-like"/>
</dbReference>
<dbReference type="EMBL" id="DUCX01000050">
    <property type="protein sequence ID" value="HIF37420.1"/>
    <property type="molecule type" value="Genomic_DNA"/>
</dbReference>
<accession>A0A7J4GVJ7</accession>
<dbReference type="Pfam" id="PF13826">
    <property type="entry name" value="Monooxy_af470-like"/>
    <property type="match status" value="1"/>
</dbReference>
<gene>
    <name evidence="1" type="ORF">EYQ70_03320</name>
</gene>
<sequence>MIAKTFDPPYVMAIFTSIRTVVEEGYNKMNELTLAEIKKNDGYLGHEAFRDENGFGVNVSYWKDINSLKNWKENVLHKKAQALGKEKWYEQYKLRIGTVNRDYDFKRTD</sequence>
<dbReference type="InterPro" id="IPR025444">
    <property type="entry name" value="Monooxy_af470"/>
</dbReference>
<dbReference type="Proteomes" id="UP000585802">
    <property type="component" value="Unassembled WGS sequence"/>
</dbReference>
<proteinExistence type="predicted"/>
<dbReference type="AlphaFoldDB" id="A0A7J4GVJ7"/>
<evidence type="ECO:0000313" key="1">
    <source>
        <dbReference type="EMBL" id="HIF37420.1"/>
    </source>
</evidence>
<dbReference type="GO" id="GO:0004497">
    <property type="term" value="F:monooxygenase activity"/>
    <property type="evidence" value="ECO:0007669"/>
    <property type="project" value="UniProtKB-KW"/>
</dbReference>
<organism evidence="1 2">
    <name type="scientific">Marine Group III euryarchaeote</name>
    <dbReference type="NCBI Taxonomy" id="2173149"/>
    <lineage>
        <taxon>Archaea</taxon>
        <taxon>Methanobacteriati</taxon>
        <taxon>Thermoplasmatota</taxon>
        <taxon>Thermoplasmata</taxon>
        <taxon>Candidatus Thermoprofundales</taxon>
    </lineage>
</organism>
<dbReference type="Gene3D" id="3.30.70.100">
    <property type="match status" value="1"/>
</dbReference>
<dbReference type="PANTHER" id="PTHR37811">
    <property type="entry name" value="BLL5343 PROTEIN"/>
    <property type="match status" value="1"/>
</dbReference>
<comment type="caution">
    <text evidence="1">The sequence shown here is derived from an EMBL/GenBank/DDBJ whole genome shotgun (WGS) entry which is preliminary data.</text>
</comment>
<reference evidence="2" key="1">
    <citation type="journal article" date="2019" name="bioRxiv">
        <title>Genome diversification in globally distributed novel marine Proteobacteria is linked to environmental adaptation.</title>
        <authorList>
            <person name="Zhou Z."/>
            <person name="Tran P.Q."/>
            <person name="Kieft K."/>
            <person name="Anantharaman K."/>
        </authorList>
    </citation>
    <scope>NUCLEOTIDE SEQUENCE [LARGE SCALE GENOMIC DNA]</scope>
</reference>
<keyword evidence="1" id="KW-0503">Monooxygenase</keyword>